<evidence type="ECO:0000256" key="1">
    <source>
        <dbReference type="ARBA" id="ARBA00004245"/>
    </source>
</evidence>
<evidence type="ECO:0000256" key="8">
    <source>
        <dbReference type="ARBA" id="ARBA00023017"/>
    </source>
</evidence>
<organism evidence="13 14">
    <name type="scientific">Phakopsora pachyrhizi</name>
    <name type="common">Asian soybean rust disease fungus</name>
    <dbReference type="NCBI Taxonomy" id="170000"/>
    <lineage>
        <taxon>Eukaryota</taxon>
        <taxon>Fungi</taxon>
        <taxon>Dikarya</taxon>
        <taxon>Basidiomycota</taxon>
        <taxon>Pucciniomycotina</taxon>
        <taxon>Pucciniomycetes</taxon>
        <taxon>Pucciniales</taxon>
        <taxon>Phakopsoraceae</taxon>
        <taxon>Phakopsora</taxon>
    </lineage>
</organism>
<protein>
    <recommendedName>
        <fullName evidence="12">Dynein heavy chain linker domain-containing protein</fullName>
    </recommendedName>
</protein>
<evidence type="ECO:0000256" key="9">
    <source>
        <dbReference type="ARBA" id="ARBA00023054"/>
    </source>
</evidence>
<comment type="similarity">
    <text evidence="2">Belongs to the dynein heavy chain family.</text>
</comment>
<keyword evidence="4" id="KW-0493">Microtubule</keyword>
<keyword evidence="10" id="KW-0505">Motor protein</keyword>
<keyword evidence="3" id="KW-0963">Cytoplasm</keyword>
<dbReference type="GO" id="GO:0007018">
    <property type="term" value="P:microtubule-based movement"/>
    <property type="evidence" value="ECO:0007669"/>
    <property type="project" value="InterPro"/>
</dbReference>
<dbReference type="GO" id="GO:0005874">
    <property type="term" value="C:microtubule"/>
    <property type="evidence" value="ECO:0007669"/>
    <property type="project" value="UniProtKB-KW"/>
</dbReference>
<dbReference type="GO" id="GO:0005858">
    <property type="term" value="C:axonemal dynein complex"/>
    <property type="evidence" value="ECO:0007669"/>
    <property type="project" value="TreeGrafter"/>
</dbReference>
<evidence type="ECO:0000256" key="3">
    <source>
        <dbReference type="ARBA" id="ARBA00022490"/>
    </source>
</evidence>
<evidence type="ECO:0000256" key="10">
    <source>
        <dbReference type="ARBA" id="ARBA00023175"/>
    </source>
</evidence>
<gene>
    <name evidence="13" type="ORF">PPACK8108_LOCUS9838</name>
</gene>
<evidence type="ECO:0000256" key="7">
    <source>
        <dbReference type="ARBA" id="ARBA00022840"/>
    </source>
</evidence>
<dbReference type="InterPro" id="IPR026983">
    <property type="entry name" value="DHC"/>
</dbReference>
<accession>A0AAV0AZY5</accession>
<proteinExistence type="inferred from homology"/>
<sequence>MIYKNLRLFGHYSPSQMTLGTIRDMDLKKNESLIRQVLAQATGEVALEEYIKQIKETWEGYVLDLVNYQNKTCLIRGWDDLFNKRTKSDEAFTSTKPSKRT</sequence>
<keyword evidence="8" id="KW-0243">Dynein</keyword>
<dbReference type="Gene3D" id="1.10.287.2620">
    <property type="match status" value="1"/>
</dbReference>
<evidence type="ECO:0000256" key="6">
    <source>
        <dbReference type="ARBA" id="ARBA00022741"/>
    </source>
</evidence>
<evidence type="ECO:0000256" key="5">
    <source>
        <dbReference type="ARBA" id="ARBA00022737"/>
    </source>
</evidence>
<dbReference type="FunFam" id="1.10.287.2620:FF:000001">
    <property type="entry name" value="Cytoplasmic dynein heavy chain 1"/>
    <property type="match status" value="1"/>
</dbReference>
<dbReference type="AlphaFoldDB" id="A0AAV0AZY5"/>
<evidence type="ECO:0000313" key="14">
    <source>
        <dbReference type="Proteomes" id="UP001153365"/>
    </source>
</evidence>
<reference evidence="13" key="1">
    <citation type="submission" date="2022-06" db="EMBL/GenBank/DDBJ databases">
        <authorList>
            <consortium name="SYNGENTA / RWTH Aachen University"/>
        </authorList>
    </citation>
    <scope>NUCLEOTIDE SEQUENCE</scope>
</reference>
<evidence type="ECO:0000259" key="12">
    <source>
        <dbReference type="Pfam" id="PF08393"/>
    </source>
</evidence>
<dbReference type="Pfam" id="PF08393">
    <property type="entry name" value="DHC_N2"/>
    <property type="match status" value="1"/>
</dbReference>
<keyword evidence="5" id="KW-0677">Repeat</keyword>
<evidence type="ECO:0000256" key="2">
    <source>
        <dbReference type="ARBA" id="ARBA00008887"/>
    </source>
</evidence>
<dbReference type="Proteomes" id="UP001153365">
    <property type="component" value="Unassembled WGS sequence"/>
</dbReference>
<dbReference type="InterPro" id="IPR013602">
    <property type="entry name" value="Dynein_heavy_linker"/>
</dbReference>
<dbReference type="GO" id="GO:0051959">
    <property type="term" value="F:dynein light intermediate chain binding"/>
    <property type="evidence" value="ECO:0007669"/>
    <property type="project" value="InterPro"/>
</dbReference>
<name>A0AAV0AZY5_PHAPC</name>
<keyword evidence="9" id="KW-0175">Coiled coil</keyword>
<evidence type="ECO:0000256" key="4">
    <source>
        <dbReference type="ARBA" id="ARBA00022701"/>
    </source>
</evidence>
<keyword evidence="11" id="KW-0206">Cytoskeleton</keyword>
<dbReference type="EMBL" id="CALTRL010002159">
    <property type="protein sequence ID" value="CAH7674901.1"/>
    <property type="molecule type" value="Genomic_DNA"/>
</dbReference>
<comment type="caution">
    <text evidence="13">The sequence shown here is derived from an EMBL/GenBank/DDBJ whole genome shotgun (WGS) entry which is preliminary data.</text>
</comment>
<evidence type="ECO:0000256" key="11">
    <source>
        <dbReference type="ARBA" id="ARBA00023212"/>
    </source>
</evidence>
<dbReference type="GO" id="GO:0045505">
    <property type="term" value="F:dynein intermediate chain binding"/>
    <property type="evidence" value="ECO:0007669"/>
    <property type="project" value="InterPro"/>
</dbReference>
<dbReference type="PANTHER" id="PTHR46532">
    <property type="entry name" value="MALE FERTILITY FACTOR KL5"/>
    <property type="match status" value="1"/>
</dbReference>
<comment type="subcellular location">
    <subcellularLocation>
        <location evidence="1">Cytoplasm</location>
        <location evidence="1">Cytoskeleton</location>
    </subcellularLocation>
</comment>
<dbReference type="PANTHER" id="PTHR46532:SF4">
    <property type="entry name" value="AAA+ ATPASE DOMAIN-CONTAINING PROTEIN"/>
    <property type="match status" value="1"/>
</dbReference>
<keyword evidence="7" id="KW-0067">ATP-binding</keyword>
<keyword evidence="14" id="KW-1185">Reference proteome</keyword>
<dbReference type="GO" id="GO:0005524">
    <property type="term" value="F:ATP binding"/>
    <property type="evidence" value="ECO:0007669"/>
    <property type="project" value="UniProtKB-KW"/>
</dbReference>
<evidence type="ECO:0000313" key="13">
    <source>
        <dbReference type="EMBL" id="CAH7674901.1"/>
    </source>
</evidence>
<keyword evidence="6" id="KW-0547">Nucleotide-binding</keyword>
<feature type="domain" description="Dynein heavy chain linker" evidence="12">
    <location>
        <begin position="13"/>
        <end position="85"/>
    </location>
</feature>